<dbReference type="Gene3D" id="3.30.56.10">
    <property type="match status" value="2"/>
</dbReference>
<comment type="caution">
    <text evidence="16">The sequence shown here is derived from an EMBL/GenBank/DDBJ whole genome shotgun (WGS) entry which is preliminary data.</text>
</comment>
<dbReference type="RefSeq" id="WP_104206802.1">
    <property type="nucleotide sequence ID" value="NZ_PHHC01000082.1"/>
</dbReference>
<keyword evidence="5" id="KW-0479">Metal-binding</keyword>
<dbReference type="InterPro" id="IPR005147">
    <property type="entry name" value="tRNA_synthase_B5-dom"/>
</dbReference>
<dbReference type="CDD" id="cd02796">
    <property type="entry name" value="tRNA_bind_bactPheRS"/>
    <property type="match status" value="1"/>
</dbReference>
<keyword evidence="6" id="KW-0547">Nucleotide-binding</keyword>
<keyword evidence="9 12" id="KW-0694">RNA-binding</keyword>
<organism evidence="16 17">
    <name type="scientific">Holospora curviuscula</name>
    <dbReference type="NCBI Taxonomy" id="1082868"/>
    <lineage>
        <taxon>Bacteria</taxon>
        <taxon>Pseudomonadati</taxon>
        <taxon>Pseudomonadota</taxon>
        <taxon>Alphaproteobacteria</taxon>
        <taxon>Holosporales</taxon>
        <taxon>Holosporaceae</taxon>
        <taxon>Holospora</taxon>
    </lineage>
</organism>
<evidence type="ECO:0000256" key="8">
    <source>
        <dbReference type="ARBA" id="ARBA00022842"/>
    </source>
</evidence>
<dbReference type="SUPFAM" id="SSF55681">
    <property type="entry name" value="Class II aaRS and biotin synthetases"/>
    <property type="match status" value="1"/>
</dbReference>
<dbReference type="PROSITE" id="PS50886">
    <property type="entry name" value="TRBD"/>
    <property type="match status" value="1"/>
</dbReference>
<dbReference type="GO" id="GO:0004826">
    <property type="term" value="F:phenylalanine-tRNA ligase activity"/>
    <property type="evidence" value="ECO:0007669"/>
    <property type="project" value="UniProtKB-EC"/>
</dbReference>
<accession>A0A2S5R8Z8</accession>
<dbReference type="Gene3D" id="3.50.40.10">
    <property type="entry name" value="Phenylalanyl-trna Synthetase, Chain B, domain 3"/>
    <property type="match status" value="1"/>
</dbReference>
<dbReference type="SUPFAM" id="SSF54991">
    <property type="entry name" value="Anticodon-binding domain of PheRS"/>
    <property type="match status" value="1"/>
</dbReference>
<protein>
    <recommendedName>
        <fullName evidence="2">phenylalanine--tRNA ligase</fullName>
        <ecNumber evidence="2">6.1.1.20</ecNumber>
    </recommendedName>
</protein>
<keyword evidence="8" id="KW-0460">Magnesium</keyword>
<comment type="cofactor">
    <cofactor evidence="1">
        <name>Mg(2+)</name>
        <dbReference type="ChEBI" id="CHEBI:18420"/>
    </cofactor>
</comment>
<dbReference type="PANTHER" id="PTHR10947">
    <property type="entry name" value="PHENYLALANYL-TRNA SYNTHETASE BETA CHAIN AND LEUCINE-RICH REPEAT-CONTAINING PROTEIN 47"/>
    <property type="match status" value="1"/>
</dbReference>
<dbReference type="PANTHER" id="PTHR10947:SF0">
    <property type="entry name" value="PHENYLALANINE--TRNA LIGASE BETA SUBUNIT"/>
    <property type="match status" value="1"/>
</dbReference>
<evidence type="ECO:0000259" key="15">
    <source>
        <dbReference type="PROSITE" id="PS51483"/>
    </source>
</evidence>
<dbReference type="AlphaFoldDB" id="A0A2S5R8Z8"/>
<evidence type="ECO:0000256" key="12">
    <source>
        <dbReference type="PROSITE-ProRule" id="PRU00209"/>
    </source>
</evidence>
<keyword evidence="17" id="KW-1185">Reference proteome</keyword>
<dbReference type="InterPro" id="IPR033714">
    <property type="entry name" value="tRNA_bind_bactPheRS"/>
</dbReference>
<dbReference type="GO" id="GO:0005524">
    <property type="term" value="F:ATP binding"/>
    <property type="evidence" value="ECO:0007669"/>
    <property type="project" value="UniProtKB-KW"/>
</dbReference>
<feature type="domain" description="FDX-ACB" evidence="14">
    <location>
        <begin position="710"/>
        <end position="796"/>
    </location>
</feature>
<reference evidence="16 17" key="1">
    <citation type="submission" date="2017-11" db="EMBL/GenBank/DDBJ databases">
        <title>Comparative genomic analysis of Holospora spp., intranuclear symbionts of paramecia.</title>
        <authorList>
            <person name="Garushyants S.K."/>
            <person name="Beliavskaya A."/>
            <person name="Malko D.B."/>
            <person name="Logacheva M.D."/>
            <person name="Rautian M.S."/>
            <person name="Gelfand M.S."/>
        </authorList>
    </citation>
    <scope>NUCLEOTIDE SEQUENCE [LARGE SCALE GENOMIC DNA]</scope>
    <source>
        <strain evidence="17">02AZ16</strain>
    </source>
</reference>
<dbReference type="SUPFAM" id="SSF56037">
    <property type="entry name" value="PheT/TilS domain"/>
    <property type="match status" value="1"/>
</dbReference>
<evidence type="ECO:0000313" key="17">
    <source>
        <dbReference type="Proteomes" id="UP000239425"/>
    </source>
</evidence>
<dbReference type="Gene3D" id="3.30.70.380">
    <property type="entry name" value="Ferrodoxin-fold anticodon-binding domain"/>
    <property type="match status" value="1"/>
</dbReference>
<dbReference type="InterPro" id="IPR045864">
    <property type="entry name" value="aa-tRNA-synth_II/BPL/LPL"/>
</dbReference>
<dbReference type="InterPro" id="IPR005146">
    <property type="entry name" value="B3/B4_tRNA-bd"/>
</dbReference>
<dbReference type="GO" id="GO:0000287">
    <property type="term" value="F:magnesium ion binding"/>
    <property type="evidence" value="ECO:0007669"/>
    <property type="project" value="InterPro"/>
</dbReference>
<keyword evidence="7" id="KW-0067">ATP-binding</keyword>
<keyword evidence="4 16" id="KW-0436">Ligase</keyword>
<dbReference type="SUPFAM" id="SSF46955">
    <property type="entry name" value="Putative DNA-binding domain"/>
    <property type="match status" value="1"/>
</dbReference>
<dbReference type="SMART" id="SM00874">
    <property type="entry name" value="B5"/>
    <property type="match status" value="1"/>
</dbReference>
<evidence type="ECO:0000256" key="2">
    <source>
        <dbReference type="ARBA" id="ARBA00012814"/>
    </source>
</evidence>
<evidence type="ECO:0000256" key="5">
    <source>
        <dbReference type="ARBA" id="ARBA00022723"/>
    </source>
</evidence>
<dbReference type="InterPro" id="IPR020825">
    <property type="entry name" value="Phe-tRNA_synthase-like_B3/B4"/>
</dbReference>
<keyword evidence="11" id="KW-0030">Aminoacyl-tRNA synthetase</keyword>
<feature type="domain" description="TRNA-binding" evidence="13">
    <location>
        <begin position="38"/>
        <end position="152"/>
    </location>
</feature>
<gene>
    <name evidence="16" type="ORF">HCUR_00778</name>
</gene>
<evidence type="ECO:0000256" key="4">
    <source>
        <dbReference type="ARBA" id="ARBA00022598"/>
    </source>
</evidence>
<dbReference type="GO" id="GO:0000049">
    <property type="term" value="F:tRNA binding"/>
    <property type="evidence" value="ECO:0007669"/>
    <property type="project" value="UniProtKB-UniRule"/>
</dbReference>
<evidence type="ECO:0000256" key="10">
    <source>
        <dbReference type="ARBA" id="ARBA00022917"/>
    </source>
</evidence>
<dbReference type="Pfam" id="PF03483">
    <property type="entry name" value="B3_4"/>
    <property type="match status" value="1"/>
</dbReference>
<dbReference type="Pfam" id="PF01588">
    <property type="entry name" value="tRNA_bind"/>
    <property type="match status" value="1"/>
</dbReference>
<keyword evidence="10" id="KW-0648">Protein biosynthesis</keyword>
<name>A0A2S5R8Z8_9PROT</name>
<dbReference type="Proteomes" id="UP000239425">
    <property type="component" value="Unassembled WGS sequence"/>
</dbReference>
<evidence type="ECO:0000313" key="16">
    <source>
        <dbReference type="EMBL" id="PPE03763.1"/>
    </source>
</evidence>
<sequence length="806" mass="90551">MKFTWSWLNDFIIPKGTPQDLAQRLTESGTETQVSDLYAGLAEFEIGQIKSITPHPNAHSLNLCTVNTSKGSVTVVCGASNLRLGMWGVLMRPGQYLPGDNIPLAPTTIRGIESPGMLCSEKELNLEGIFYSSSSEGILEIPENSPIKDTLYPLLPKDWLFDSEVTTNRGDLMSVFGIARELVALEVAQWRDPIWPNPLCQAVSLDTVSVPEIHITTSLCLQFHMARVQQDPQRPYRAPAWVNRRLRDIHKSLSQDVVNGLTYYTHSFGTPFHVFDAQTLSPPLVLECLSTETSFLALTQGETPGEPIHLSPGMLVLKDQKNVLTLSGILGGETSKYQPSSTTLYIEAAEFDAKTISLAGQKLRLMTSARRVFERGIDGRNLKEHLIQALKWMGFSQINLYTARSPNPNVQREISLSVNYFVKFTGCTVLTAREMSRRLTCLGFEVRTALEPTESGEHNEILTVTPPPWRKDIEGAPDLIEEILRFKGWYQEVPFTAPLLSCIPPLSLLQMHIQQGRTYLMHQGLGEAVTWSFISAHKAKEFSDIDSSSLKEMTLINPISQDMAVMRPSILPNLVDLALWHAHKHLQVQGRFEGGPVFFTGHPKGQKTVMSGVLPERLPPAWGRQDYFSFFHLKQLVNGLCMLWGEAPRYIEAQLPWMHPGQCAHIWIKDVCIGFMGKIHPRLTEEYPLMAFEVDPAQYPLPFAPKLSISPLQPIEKDLSFFLDKGSIGDFLYAFKQQDSELIEVCLVDCFKKEGRTSISIRCTFQPQHRSWSGEEIHHRLELLVGWAYKNGASLRGNALFSHLLS</sequence>
<dbReference type="InterPro" id="IPR045060">
    <property type="entry name" value="Phe-tRNA-ligase_IIc_bsu"/>
</dbReference>
<keyword evidence="3 12" id="KW-0820">tRNA-binding</keyword>
<dbReference type="InterPro" id="IPR012340">
    <property type="entry name" value="NA-bd_OB-fold"/>
</dbReference>
<dbReference type="InterPro" id="IPR009061">
    <property type="entry name" value="DNA-bd_dom_put_sf"/>
</dbReference>
<dbReference type="InterPro" id="IPR036690">
    <property type="entry name" value="Fdx_antiC-bd_sf"/>
</dbReference>
<dbReference type="OrthoDB" id="9805455at2"/>
<dbReference type="Gene3D" id="3.30.930.10">
    <property type="entry name" value="Bira Bifunctional Protein, Domain 2"/>
    <property type="match status" value="1"/>
</dbReference>
<dbReference type="PROSITE" id="PS51483">
    <property type="entry name" value="B5"/>
    <property type="match status" value="1"/>
</dbReference>
<dbReference type="GO" id="GO:0006432">
    <property type="term" value="P:phenylalanyl-tRNA aminoacylation"/>
    <property type="evidence" value="ECO:0007669"/>
    <property type="project" value="InterPro"/>
</dbReference>
<dbReference type="InterPro" id="IPR005121">
    <property type="entry name" value="Fdx_antiC-bd"/>
</dbReference>
<evidence type="ECO:0000256" key="3">
    <source>
        <dbReference type="ARBA" id="ARBA00022555"/>
    </source>
</evidence>
<dbReference type="GO" id="GO:0009328">
    <property type="term" value="C:phenylalanine-tRNA ligase complex"/>
    <property type="evidence" value="ECO:0007669"/>
    <property type="project" value="TreeGrafter"/>
</dbReference>
<dbReference type="Pfam" id="PF17759">
    <property type="entry name" value="tRNA_synthFbeta"/>
    <property type="match status" value="1"/>
</dbReference>
<dbReference type="SMART" id="SM00873">
    <property type="entry name" value="B3_4"/>
    <property type="match status" value="1"/>
</dbReference>
<feature type="domain" description="B5" evidence="15">
    <location>
        <begin position="409"/>
        <end position="494"/>
    </location>
</feature>
<dbReference type="Pfam" id="PF03484">
    <property type="entry name" value="B5"/>
    <property type="match status" value="1"/>
</dbReference>
<dbReference type="InterPro" id="IPR041616">
    <property type="entry name" value="PheRS_beta_core"/>
</dbReference>
<dbReference type="Gene3D" id="2.40.50.140">
    <property type="entry name" value="Nucleic acid-binding proteins"/>
    <property type="match status" value="1"/>
</dbReference>
<evidence type="ECO:0000256" key="1">
    <source>
        <dbReference type="ARBA" id="ARBA00001946"/>
    </source>
</evidence>
<dbReference type="SMART" id="SM00896">
    <property type="entry name" value="FDX-ACB"/>
    <property type="match status" value="1"/>
</dbReference>
<evidence type="ECO:0000259" key="13">
    <source>
        <dbReference type="PROSITE" id="PS50886"/>
    </source>
</evidence>
<evidence type="ECO:0000256" key="6">
    <source>
        <dbReference type="ARBA" id="ARBA00022741"/>
    </source>
</evidence>
<evidence type="ECO:0000256" key="7">
    <source>
        <dbReference type="ARBA" id="ARBA00022840"/>
    </source>
</evidence>
<dbReference type="SUPFAM" id="SSF50249">
    <property type="entry name" value="Nucleic acid-binding proteins"/>
    <property type="match status" value="1"/>
</dbReference>
<proteinExistence type="predicted"/>
<evidence type="ECO:0000256" key="9">
    <source>
        <dbReference type="ARBA" id="ARBA00022884"/>
    </source>
</evidence>
<dbReference type="EMBL" id="PHHC01000082">
    <property type="protein sequence ID" value="PPE03763.1"/>
    <property type="molecule type" value="Genomic_DNA"/>
</dbReference>
<evidence type="ECO:0000259" key="14">
    <source>
        <dbReference type="PROSITE" id="PS51447"/>
    </source>
</evidence>
<dbReference type="EC" id="6.1.1.20" evidence="2"/>
<evidence type="ECO:0000256" key="11">
    <source>
        <dbReference type="ARBA" id="ARBA00023146"/>
    </source>
</evidence>
<dbReference type="PROSITE" id="PS51447">
    <property type="entry name" value="FDX_ACB"/>
    <property type="match status" value="1"/>
</dbReference>
<dbReference type="InterPro" id="IPR002547">
    <property type="entry name" value="tRNA-bd_dom"/>
</dbReference>